<gene>
    <name evidence="7" type="ORF">CBF31_09160</name>
</gene>
<evidence type="ECO:0000256" key="3">
    <source>
        <dbReference type="ARBA" id="ARBA00023125"/>
    </source>
</evidence>
<dbReference type="InterPro" id="IPR004107">
    <property type="entry name" value="Integrase_SAM-like_N"/>
</dbReference>
<dbReference type="InterPro" id="IPR013762">
    <property type="entry name" value="Integrase-like_cat_sf"/>
</dbReference>
<evidence type="ECO:0000256" key="5">
    <source>
        <dbReference type="SAM" id="MobiDB-lite"/>
    </source>
</evidence>
<reference evidence="7 8" key="1">
    <citation type="submission" date="2017-05" db="EMBL/GenBank/DDBJ databases">
        <title>Vagococcus spp. assemblies.</title>
        <authorList>
            <person name="Gulvik C.A."/>
        </authorList>
    </citation>
    <scope>NUCLEOTIDE SEQUENCE [LARGE SCALE GENOMIC DNA]</scope>
    <source>
        <strain evidence="7 8">CCUG 41755</strain>
    </source>
</reference>
<accession>A0A430A5J7</accession>
<dbReference type="Pfam" id="PF14657">
    <property type="entry name" value="Arm-DNA-bind_4"/>
    <property type="match status" value="1"/>
</dbReference>
<dbReference type="InterPro" id="IPR002104">
    <property type="entry name" value="Integrase_catalytic"/>
</dbReference>
<feature type="region of interest" description="Disordered" evidence="5">
    <location>
        <begin position="1"/>
        <end position="21"/>
    </location>
</feature>
<dbReference type="PANTHER" id="PTHR30629">
    <property type="entry name" value="PROPHAGE INTEGRASE"/>
    <property type="match status" value="1"/>
</dbReference>
<dbReference type="Proteomes" id="UP000287101">
    <property type="component" value="Unassembled WGS sequence"/>
</dbReference>
<dbReference type="AlphaFoldDB" id="A0A430A5J7"/>
<comment type="caution">
    <text evidence="7">The sequence shown here is derived from an EMBL/GenBank/DDBJ whole genome shotgun (WGS) entry which is preliminary data.</text>
</comment>
<evidence type="ECO:0000256" key="4">
    <source>
        <dbReference type="ARBA" id="ARBA00023172"/>
    </source>
</evidence>
<dbReference type="InterPro" id="IPR050808">
    <property type="entry name" value="Phage_Integrase"/>
</dbReference>
<dbReference type="PANTHER" id="PTHR30629:SF2">
    <property type="entry name" value="PROPHAGE INTEGRASE INTS-RELATED"/>
    <property type="match status" value="1"/>
</dbReference>
<dbReference type="Pfam" id="PF00589">
    <property type="entry name" value="Phage_integrase"/>
    <property type="match status" value="1"/>
</dbReference>
<dbReference type="Gene3D" id="1.10.443.10">
    <property type="entry name" value="Intergrase catalytic core"/>
    <property type="match status" value="1"/>
</dbReference>
<evidence type="ECO:0000256" key="1">
    <source>
        <dbReference type="ARBA" id="ARBA00008857"/>
    </source>
</evidence>
<feature type="domain" description="Tyr recombinase" evidence="6">
    <location>
        <begin position="156"/>
        <end position="358"/>
    </location>
</feature>
<evidence type="ECO:0000259" key="6">
    <source>
        <dbReference type="PROSITE" id="PS51898"/>
    </source>
</evidence>
<dbReference type="CDD" id="cd01189">
    <property type="entry name" value="INT_ICEBs1_C_like"/>
    <property type="match status" value="1"/>
</dbReference>
<keyword evidence="3" id="KW-0238">DNA-binding</keyword>
<keyword evidence="2" id="KW-0229">DNA integration</keyword>
<dbReference type="InterPro" id="IPR010998">
    <property type="entry name" value="Integrase_recombinase_N"/>
</dbReference>
<evidence type="ECO:0000313" key="8">
    <source>
        <dbReference type="Proteomes" id="UP000287101"/>
    </source>
</evidence>
<keyword evidence="8" id="KW-1185">Reference proteome</keyword>
<dbReference type="Pfam" id="PF14659">
    <property type="entry name" value="Phage_int_SAM_3"/>
    <property type="match status" value="1"/>
</dbReference>
<dbReference type="EMBL" id="NGJY01000004">
    <property type="protein sequence ID" value="RSU02085.1"/>
    <property type="molecule type" value="Genomic_DNA"/>
</dbReference>
<comment type="similarity">
    <text evidence="1">Belongs to the 'phage' integrase family.</text>
</comment>
<dbReference type="PROSITE" id="PS51898">
    <property type="entry name" value="TYR_RECOMBINASE"/>
    <property type="match status" value="1"/>
</dbReference>
<dbReference type="InterPro" id="IPR011010">
    <property type="entry name" value="DNA_brk_join_enz"/>
</dbReference>
<sequence length="366" mass="42888">MFSAYLGIDPKTGKEKRTTRRGFKTKREAKIALSRLETEIAENGFQKNEKKTYQDLYDMWLPEYEKTVKESTYVKTERLFRNHILPAFGDTFITEIDVMKCQEVMNVWHAKLKRDKTVMNYAGMIFDFAIRLGLITINPTKYIIRPRRQIKITDKKEVNFYTKDELKEFLDCLAKENNTKAYTFFYLLAYTGMRKGEAFALTWKDVNMTKGTITINKTMSRDKQNKLTINTPKTINGIREIAIDPSTIKVLKQWKKIQREELLILGYNSMNSEQLIFHSNKNTLLQPGKTRKWILQVQQKYNLNEITTHGLRHTHCSLLFEAGATIKEVQDRLGHSDIKTTMNIYAHVTENAKEETADKFAKYMQL</sequence>
<organism evidence="7 8">
    <name type="scientific">Vagococcus fessus</name>
    <dbReference type="NCBI Taxonomy" id="120370"/>
    <lineage>
        <taxon>Bacteria</taxon>
        <taxon>Bacillati</taxon>
        <taxon>Bacillota</taxon>
        <taxon>Bacilli</taxon>
        <taxon>Lactobacillales</taxon>
        <taxon>Enterococcaceae</taxon>
        <taxon>Vagococcus</taxon>
    </lineage>
</organism>
<proteinExistence type="inferred from homology"/>
<dbReference type="InterPro" id="IPR028259">
    <property type="entry name" value="AP2-like_int_N"/>
</dbReference>
<dbReference type="GO" id="GO:0015074">
    <property type="term" value="P:DNA integration"/>
    <property type="evidence" value="ECO:0007669"/>
    <property type="project" value="UniProtKB-KW"/>
</dbReference>
<dbReference type="GO" id="GO:0003677">
    <property type="term" value="F:DNA binding"/>
    <property type="evidence" value="ECO:0007669"/>
    <property type="project" value="UniProtKB-KW"/>
</dbReference>
<dbReference type="SUPFAM" id="SSF56349">
    <property type="entry name" value="DNA breaking-rejoining enzymes"/>
    <property type="match status" value="1"/>
</dbReference>
<dbReference type="Gene3D" id="1.10.150.130">
    <property type="match status" value="1"/>
</dbReference>
<evidence type="ECO:0000256" key="2">
    <source>
        <dbReference type="ARBA" id="ARBA00022908"/>
    </source>
</evidence>
<name>A0A430A5J7_9ENTE</name>
<dbReference type="OrthoDB" id="9803188at2"/>
<evidence type="ECO:0000313" key="7">
    <source>
        <dbReference type="EMBL" id="RSU02085.1"/>
    </source>
</evidence>
<dbReference type="GO" id="GO:0006310">
    <property type="term" value="P:DNA recombination"/>
    <property type="evidence" value="ECO:0007669"/>
    <property type="project" value="UniProtKB-KW"/>
</dbReference>
<keyword evidence="4" id="KW-0233">DNA recombination</keyword>
<protein>
    <submittedName>
        <fullName evidence="7">Site-specific integrase</fullName>
    </submittedName>
</protein>